<reference evidence="1 2" key="1">
    <citation type="submission" date="2023-03" db="EMBL/GenBank/DDBJ databases">
        <title>WGS of Gossypium arboreum.</title>
        <authorList>
            <person name="Yu D."/>
        </authorList>
    </citation>
    <scope>NUCLEOTIDE SEQUENCE [LARGE SCALE GENOMIC DNA]</scope>
    <source>
        <tissue evidence="1">Leaf</tissue>
    </source>
</reference>
<organism evidence="1 2">
    <name type="scientific">Gossypium arboreum</name>
    <name type="common">Tree cotton</name>
    <name type="synonym">Gossypium nanking</name>
    <dbReference type="NCBI Taxonomy" id="29729"/>
    <lineage>
        <taxon>Eukaryota</taxon>
        <taxon>Viridiplantae</taxon>
        <taxon>Streptophyta</taxon>
        <taxon>Embryophyta</taxon>
        <taxon>Tracheophyta</taxon>
        <taxon>Spermatophyta</taxon>
        <taxon>Magnoliopsida</taxon>
        <taxon>eudicotyledons</taxon>
        <taxon>Gunneridae</taxon>
        <taxon>Pentapetalae</taxon>
        <taxon>rosids</taxon>
        <taxon>malvids</taxon>
        <taxon>Malvales</taxon>
        <taxon>Malvaceae</taxon>
        <taxon>Malvoideae</taxon>
        <taxon>Gossypium</taxon>
    </lineage>
</organism>
<dbReference type="EMBL" id="JARKNE010000011">
    <property type="protein sequence ID" value="KAK5784767.1"/>
    <property type="molecule type" value="Genomic_DNA"/>
</dbReference>
<evidence type="ECO:0000313" key="2">
    <source>
        <dbReference type="Proteomes" id="UP001358586"/>
    </source>
</evidence>
<proteinExistence type="predicted"/>
<name>A0ABR0N4N1_GOSAR</name>
<evidence type="ECO:0000313" key="1">
    <source>
        <dbReference type="EMBL" id="KAK5784767.1"/>
    </source>
</evidence>
<comment type="caution">
    <text evidence="1">The sequence shown here is derived from an EMBL/GenBank/DDBJ whole genome shotgun (WGS) entry which is preliminary data.</text>
</comment>
<sequence length="58" mass="6468">MTRTIKNILQLPWMVKVTHTFIEGNKVADGLESMAFSRPIGRVESGEQLLSTFGFVGK</sequence>
<gene>
    <name evidence="1" type="ORF">PVK06_039297</name>
</gene>
<evidence type="ECO:0008006" key="3">
    <source>
        <dbReference type="Google" id="ProtNLM"/>
    </source>
</evidence>
<keyword evidence="2" id="KW-1185">Reference proteome</keyword>
<protein>
    <recommendedName>
        <fullName evidence="3">RNase H type-1 domain-containing protein</fullName>
    </recommendedName>
</protein>
<dbReference type="Proteomes" id="UP001358586">
    <property type="component" value="Chromosome 11"/>
</dbReference>
<accession>A0ABR0N4N1</accession>